<feature type="compositionally biased region" description="Basic and acidic residues" evidence="1">
    <location>
        <begin position="42"/>
        <end position="59"/>
    </location>
</feature>
<protein>
    <submittedName>
        <fullName evidence="2">Oidioi.mRNA.OKI2018_I69.XSR.g14040.t1.cds</fullName>
    </submittedName>
</protein>
<evidence type="ECO:0000313" key="3">
    <source>
        <dbReference type="Proteomes" id="UP001158576"/>
    </source>
</evidence>
<dbReference type="EMBL" id="OU015569">
    <property type="protein sequence ID" value="CAG5095115.1"/>
    <property type="molecule type" value="Genomic_DNA"/>
</dbReference>
<proteinExistence type="predicted"/>
<feature type="compositionally biased region" description="Basic residues" evidence="1">
    <location>
        <begin position="1"/>
        <end position="16"/>
    </location>
</feature>
<reference evidence="2 3" key="1">
    <citation type="submission" date="2021-04" db="EMBL/GenBank/DDBJ databases">
        <authorList>
            <person name="Bliznina A."/>
        </authorList>
    </citation>
    <scope>NUCLEOTIDE SEQUENCE [LARGE SCALE GENOMIC DNA]</scope>
</reference>
<sequence>MAGASKARKSSHKKAKTALAVRNAVIESQPKPKKAPRKKKVARADSGSDKENDEVLERAPENFDENTPWEVEGFGGIYLCWGKRRQRDADGSVKIKFYLKPDTEHRIWVKWTVAFNDGIRWSAEKQEMLDGVSKKEIKQILAKKEAWPLPSSADGLKSGWKERKLICMNAGITEWTPKVHEGKWQIINPEMPVTQSEIDDTDEETDDEDSSS</sequence>
<name>A0ABN7SCH2_OIKDI</name>
<accession>A0ABN7SCH2</accession>
<evidence type="ECO:0000256" key="1">
    <source>
        <dbReference type="SAM" id="MobiDB-lite"/>
    </source>
</evidence>
<feature type="compositionally biased region" description="Basic residues" evidence="1">
    <location>
        <begin position="31"/>
        <end position="41"/>
    </location>
</feature>
<feature type="region of interest" description="Disordered" evidence="1">
    <location>
        <begin position="1"/>
        <end position="59"/>
    </location>
</feature>
<gene>
    <name evidence="2" type="ORF">OKIOD_LOCUS5598</name>
</gene>
<feature type="region of interest" description="Disordered" evidence="1">
    <location>
        <begin position="188"/>
        <end position="212"/>
    </location>
</feature>
<organism evidence="2 3">
    <name type="scientific">Oikopleura dioica</name>
    <name type="common">Tunicate</name>
    <dbReference type="NCBI Taxonomy" id="34765"/>
    <lineage>
        <taxon>Eukaryota</taxon>
        <taxon>Metazoa</taxon>
        <taxon>Chordata</taxon>
        <taxon>Tunicata</taxon>
        <taxon>Appendicularia</taxon>
        <taxon>Copelata</taxon>
        <taxon>Oikopleuridae</taxon>
        <taxon>Oikopleura</taxon>
    </lineage>
</organism>
<feature type="compositionally biased region" description="Acidic residues" evidence="1">
    <location>
        <begin position="197"/>
        <end position="212"/>
    </location>
</feature>
<dbReference type="Proteomes" id="UP001158576">
    <property type="component" value="Chromosome XSR"/>
</dbReference>
<keyword evidence="3" id="KW-1185">Reference proteome</keyword>
<evidence type="ECO:0000313" key="2">
    <source>
        <dbReference type="EMBL" id="CAG5095115.1"/>
    </source>
</evidence>